<dbReference type="RefSeq" id="WP_208636453.1">
    <property type="nucleotide sequence ID" value="NZ_PZJX01000083.1"/>
</dbReference>
<accession>A0A2T4IKP5</accession>
<evidence type="ECO:0000313" key="1">
    <source>
        <dbReference type="EMBL" id="PTE06216.1"/>
    </source>
</evidence>
<dbReference type="EMBL" id="PZJX01000083">
    <property type="protein sequence ID" value="PTE06216.1"/>
    <property type="molecule type" value="Genomic_DNA"/>
</dbReference>
<sequence length="71" mass="8058">THLGVRIEAIRFFRIAGPNDFLMLTPERARALGIEVFEQDGMNAGRYQRLHAGAVRPAGGRRRARKSRCYC</sequence>
<protein>
    <submittedName>
        <fullName evidence="1">Uncharacterized protein</fullName>
    </submittedName>
</protein>
<dbReference type="Proteomes" id="UP000240259">
    <property type="component" value="Unassembled WGS sequence"/>
</dbReference>
<keyword evidence="2" id="KW-1185">Reference proteome</keyword>
<name>A0A2T4IKP5_9HYPH</name>
<feature type="non-terminal residue" evidence="1">
    <location>
        <position position="1"/>
    </location>
</feature>
<evidence type="ECO:0000313" key="2">
    <source>
        <dbReference type="Proteomes" id="UP000240259"/>
    </source>
</evidence>
<proteinExistence type="predicted"/>
<organism evidence="1 2">
    <name type="scientific">Mesorhizobium helmanticense</name>
    <dbReference type="NCBI Taxonomy" id="1776423"/>
    <lineage>
        <taxon>Bacteria</taxon>
        <taxon>Pseudomonadati</taxon>
        <taxon>Pseudomonadota</taxon>
        <taxon>Alphaproteobacteria</taxon>
        <taxon>Hyphomicrobiales</taxon>
        <taxon>Phyllobacteriaceae</taxon>
        <taxon>Mesorhizobium</taxon>
    </lineage>
</organism>
<dbReference type="AlphaFoldDB" id="A0A2T4IKP5"/>
<comment type="caution">
    <text evidence="1">The sequence shown here is derived from an EMBL/GenBank/DDBJ whole genome shotgun (WGS) entry which is preliminary data.</text>
</comment>
<reference evidence="1 2" key="1">
    <citation type="submission" date="2018-03" db="EMBL/GenBank/DDBJ databases">
        <title>Genome sequence of the symbiotic type strain Mesorhizobium helmanticense CSLC115NT isolated from Lotus corniculatus nodules.</title>
        <authorList>
            <person name="Sannazzaro A.I."/>
            <person name="Torres Tejerizo G.A."/>
            <person name="Dip D."/>
            <person name="Caballero M."/>
            <person name="Pistorio M."/>
            <person name="Estrella M.J."/>
        </authorList>
    </citation>
    <scope>NUCLEOTIDE SEQUENCE [LARGE SCALE GENOMIC DNA]</scope>
    <source>
        <strain evidence="1 2">CSLC115N</strain>
    </source>
</reference>
<gene>
    <name evidence="1" type="ORF">C9427_32960</name>
</gene>